<accession>A0A8D8G5N6</accession>
<reference evidence="2" key="1">
    <citation type="submission" date="2021-05" db="EMBL/GenBank/DDBJ databases">
        <authorList>
            <person name="Alioto T."/>
            <person name="Alioto T."/>
            <person name="Gomez Garrido J."/>
        </authorList>
    </citation>
    <scope>NUCLEOTIDE SEQUENCE</scope>
</reference>
<protein>
    <submittedName>
        <fullName evidence="2">(northern house mosquito) hypothetical protein</fullName>
    </submittedName>
</protein>
<feature type="region of interest" description="Disordered" evidence="1">
    <location>
        <begin position="44"/>
        <end position="68"/>
    </location>
</feature>
<evidence type="ECO:0000313" key="2">
    <source>
        <dbReference type="EMBL" id="CAG6495375.1"/>
    </source>
</evidence>
<name>A0A8D8G5N6_CULPI</name>
<evidence type="ECO:0000256" key="1">
    <source>
        <dbReference type="SAM" id="MobiDB-lite"/>
    </source>
</evidence>
<dbReference type="EMBL" id="HBUE01128546">
    <property type="protein sequence ID" value="CAG6495375.1"/>
    <property type="molecule type" value="Transcribed_RNA"/>
</dbReference>
<organism evidence="2">
    <name type="scientific">Culex pipiens</name>
    <name type="common">House mosquito</name>
    <dbReference type="NCBI Taxonomy" id="7175"/>
    <lineage>
        <taxon>Eukaryota</taxon>
        <taxon>Metazoa</taxon>
        <taxon>Ecdysozoa</taxon>
        <taxon>Arthropoda</taxon>
        <taxon>Hexapoda</taxon>
        <taxon>Insecta</taxon>
        <taxon>Pterygota</taxon>
        <taxon>Neoptera</taxon>
        <taxon>Endopterygota</taxon>
        <taxon>Diptera</taxon>
        <taxon>Nematocera</taxon>
        <taxon>Culicoidea</taxon>
        <taxon>Culicidae</taxon>
        <taxon>Culicinae</taxon>
        <taxon>Culicini</taxon>
        <taxon>Culex</taxon>
        <taxon>Culex</taxon>
    </lineage>
</organism>
<dbReference type="AlphaFoldDB" id="A0A8D8G5N6"/>
<proteinExistence type="predicted"/>
<sequence length="142" mass="15715">MFTSLTGKRKTPGPFPDQLILPTRISLPSEHGCLAPSSFHELFHSSRRSRTKKRDASSQNCRARSRSRVFKTRSVGGAQLQSVAVSARVNLGISFLGSRRSSSCACAFCFSTKSHLIINSFNRGYPSGTSLPIQHHGRHDRR</sequence>